<gene>
    <name evidence="2" type="primary">WBGene00273036</name>
</gene>
<evidence type="ECO:0000313" key="3">
    <source>
        <dbReference type="Proteomes" id="UP000005239"/>
    </source>
</evidence>
<evidence type="ECO:0000256" key="1">
    <source>
        <dbReference type="SAM" id="MobiDB-lite"/>
    </source>
</evidence>
<evidence type="ECO:0000313" key="2">
    <source>
        <dbReference type="EnsemblMetazoa" id="PPA34667.1"/>
    </source>
</evidence>
<keyword evidence="3" id="KW-1185">Reference proteome</keyword>
<dbReference type="Proteomes" id="UP000005239">
    <property type="component" value="Unassembled WGS sequence"/>
</dbReference>
<organism evidence="2 3">
    <name type="scientific">Pristionchus pacificus</name>
    <name type="common">Parasitic nematode worm</name>
    <dbReference type="NCBI Taxonomy" id="54126"/>
    <lineage>
        <taxon>Eukaryota</taxon>
        <taxon>Metazoa</taxon>
        <taxon>Ecdysozoa</taxon>
        <taxon>Nematoda</taxon>
        <taxon>Chromadorea</taxon>
        <taxon>Rhabditida</taxon>
        <taxon>Rhabditina</taxon>
        <taxon>Diplogasteromorpha</taxon>
        <taxon>Diplogasteroidea</taxon>
        <taxon>Neodiplogasteridae</taxon>
        <taxon>Pristionchus</taxon>
    </lineage>
</organism>
<proteinExistence type="predicted"/>
<sequence>MNRSIGKRKQRSSQMTMPKAKKLKMTSLPQTAFKTVRNFVEGQTLLQMREVALYQAFVIESNRIVEFEIRVAVSSFHTLSRLSD</sequence>
<accession>A0A2A6C5M2</accession>
<dbReference type="AlphaFoldDB" id="A0A2A6C5M2"/>
<reference evidence="3" key="1">
    <citation type="journal article" date="2008" name="Nat. Genet.">
        <title>The Pristionchus pacificus genome provides a unique perspective on nematode lifestyle and parasitism.</title>
        <authorList>
            <person name="Dieterich C."/>
            <person name="Clifton S.W."/>
            <person name="Schuster L.N."/>
            <person name="Chinwalla A."/>
            <person name="Delehaunty K."/>
            <person name="Dinkelacker I."/>
            <person name="Fulton L."/>
            <person name="Fulton R."/>
            <person name="Godfrey J."/>
            <person name="Minx P."/>
            <person name="Mitreva M."/>
            <person name="Roeseler W."/>
            <person name="Tian H."/>
            <person name="Witte H."/>
            <person name="Yang S.P."/>
            <person name="Wilson R.K."/>
            <person name="Sommer R.J."/>
        </authorList>
    </citation>
    <scope>NUCLEOTIDE SEQUENCE [LARGE SCALE GENOMIC DNA]</scope>
    <source>
        <strain evidence="3">PS312</strain>
    </source>
</reference>
<protein>
    <submittedName>
        <fullName evidence="2">Uncharacterized protein</fullName>
    </submittedName>
</protein>
<feature type="region of interest" description="Disordered" evidence="1">
    <location>
        <begin position="1"/>
        <end position="25"/>
    </location>
</feature>
<accession>A0A8R1UMV5</accession>
<dbReference type="EnsemblMetazoa" id="PPA34667.1">
    <property type="protein sequence ID" value="PPA34667.1"/>
    <property type="gene ID" value="WBGene00273036"/>
</dbReference>
<name>A0A2A6C5M2_PRIPA</name>
<feature type="compositionally biased region" description="Basic residues" evidence="1">
    <location>
        <begin position="1"/>
        <end position="11"/>
    </location>
</feature>
<reference evidence="2" key="2">
    <citation type="submission" date="2022-06" db="UniProtKB">
        <authorList>
            <consortium name="EnsemblMetazoa"/>
        </authorList>
    </citation>
    <scope>IDENTIFICATION</scope>
    <source>
        <strain evidence="2">PS312</strain>
    </source>
</reference>